<feature type="signal peptide" evidence="2">
    <location>
        <begin position="1"/>
        <end position="22"/>
    </location>
</feature>
<dbReference type="GO" id="GO:0005615">
    <property type="term" value="C:extracellular space"/>
    <property type="evidence" value="ECO:0007669"/>
    <property type="project" value="UniProtKB-KW"/>
</dbReference>
<dbReference type="RefSeq" id="XP_054846158.1">
    <property type="nucleotide sequence ID" value="XM_054990183.1"/>
</dbReference>
<proteinExistence type="predicted"/>
<evidence type="ECO:0000256" key="2">
    <source>
        <dbReference type="SAM" id="SignalP"/>
    </source>
</evidence>
<dbReference type="GO" id="GO:0006955">
    <property type="term" value="P:immune response"/>
    <property type="evidence" value="ECO:0007669"/>
    <property type="project" value="InterPro"/>
</dbReference>
<evidence type="ECO:0000313" key="4">
    <source>
        <dbReference type="Proteomes" id="UP001190640"/>
    </source>
</evidence>
<organism evidence="4 5">
    <name type="scientific">Eublepharis macularius</name>
    <name type="common">Leopard gecko</name>
    <name type="synonym">Cyrtodactylus macularius</name>
    <dbReference type="NCBI Taxonomy" id="481883"/>
    <lineage>
        <taxon>Eukaryota</taxon>
        <taxon>Metazoa</taxon>
        <taxon>Chordata</taxon>
        <taxon>Craniata</taxon>
        <taxon>Vertebrata</taxon>
        <taxon>Euteleostomi</taxon>
        <taxon>Lepidosauria</taxon>
        <taxon>Squamata</taxon>
        <taxon>Bifurcata</taxon>
        <taxon>Gekkota</taxon>
        <taxon>Eublepharidae</taxon>
        <taxon>Eublepharinae</taxon>
        <taxon>Eublepharis</taxon>
    </lineage>
</organism>
<feature type="domain" description="Chemokine interleukin-8-like" evidence="3">
    <location>
        <begin position="30"/>
        <end position="80"/>
    </location>
</feature>
<keyword evidence="1" id="KW-0202">Cytokine</keyword>
<evidence type="ECO:0000259" key="3">
    <source>
        <dbReference type="Pfam" id="PF00048"/>
    </source>
</evidence>
<evidence type="ECO:0000313" key="5">
    <source>
        <dbReference type="RefSeq" id="XP_054846158.1"/>
    </source>
</evidence>
<gene>
    <name evidence="5" type="primary">LOC129336820</name>
</gene>
<dbReference type="AlphaFoldDB" id="A0AA97JX36"/>
<dbReference type="InterPro" id="IPR036048">
    <property type="entry name" value="Interleukin_8-like_sf"/>
</dbReference>
<reference evidence="5" key="1">
    <citation type="submission" date="2025-08" db="UniProtKB">
        <authorList>
            <consortium name="RefSeq"/>
        </authorList>
    </citation>
    <scope>IDENTIFICATION</scope>
    <source>
        <tissue evidence="5">Blood</tissue>
    </source>
</reference>
<dbReference type="GeneID" id="129336820"/>
<dbReference type="Gene3D" id="2.40.50.40">
    <property type="match status" value="1"/>
</dbReference>
<name>A0AA97JX36_EUBMA</name>
<keyword evidence="4" id="KW-1185">Reference proteome</keyword>
<dbReference type="InterPro" id="IPR001811">
    <property type="entry name" value="Chemokine_IL8-like_dom"/>
</dbReference>
<accession>A0AA97JX36</accession>
<dbReference type="SUPFAM" id="SSF54117">
    <property type="entry name" value="Interleukin 8-like chemokines"/>
    <property type="match status" value="1"/>
</dbReference>
<protein>
    <submittedName>
        <fullName evidence="5">C-X-C motif chemokine 11-like</fullName>
    </submittedName>
</protein>
<keyword evidence="2" id="KW-0732">Signal</keyword>
<evidence type="ECO:0000256" key="1">
    <source>
        <dbReference type="ARBA" id="ARBA00022514"/>
    </source>
</evidence>
<dbReference type="Pfam" id="PF00048">
    <property type="entry name" value="IL8"/>
    <property type="match status" value="1"/>
</dbReference>
<dbReference type="KEGG" id="emc:129336820"/>
<feature type="chain" id="PRO_5041726154" evidence="2">
    <location>
        <begin position="23"/>
        <end position="95"/>
    </location>
</feature>
<dbReference type="GO" id="GO:0008009">
    <property type="term" value="F:chemokine activity"/>
    <property type="evidence" value="ECO:0007669"/>
    <property type="project" value="InterPro"/>
</dbReference>
<sequence length="95" mass="10941">MMKKVFFTTLLLLLCAFVTIQGMPTSKRQRCLCRGKDLPSVQIHRIAEAEFHRPSASCDREELIVTLKPKGRKKCLNVNLEQGRIIKEAIMKKKK</sequence>
<dbReference type="Proteomes" id="UP001190640">
    <property type="component" value="Chromosome 10"/>
</dbReference>